<reference evidence="16 17" key="1">
    <citation type="submission" date="2012-10" db="EMBL/GenBank/DDBJ databases">
        <title>Genome sequence of the symbiont of the pentatomidae stink bug Halyomorpha halys.</title>
        <authorList>
            <person name="Kobayashi H."/>
            <person name="Fujii-Muramatsu R."/>
            <person name="Takeishi K."/>
            <person name="Noda H."/>
        </authorList>
    </citation>
    <scope>NUCLEOTIDE SEQUENCE [LARGE SCALE GENOMIC DNA]</scope>
</reference>
<dbReference type="EC" id="1.1.1.399" evidence="4"/>
<organism evidence="16 17">
    <name type="scientific">Candidatus Pantoea carbekii</name>
    <dbReference type="NCBI Taxonomy" id="1235990"/>
    <lineage>
        <taxon>Bacteria</taxon>
        <taxon>Pseudomonadati</taxon>
        <taxon>Pseudomonadota</taxon>
        <taxon>Gammaproteobacteria</taxon>
        <taxon>Enterobacterales</taxon>
        <taxon>Erwiniaceae</taxon>
        <taxon>Pantoea</taxon>
    </lineage>
</organism>
<dbReference type="SUPFAM" id="SSF55021">
    <property type="entry name" value="ACT-like"/>
    <property type="match status" value="1"/>
</dbReference>
<comment type="pathway">
    <text evidence="2">Amino-acid biosynthesis; L-serine biosynthesis; L-serine from 3-phospho-D-glycerate: step 1/3.</text>
</comment>
<evidence type="ECO:0000313" key="17">
    <source>
        <dbReference type="Proteomes" id="UP000016900"/>
    </source>
</evidence>
<gene>
    <name evidence="16" type="primary">serA</name>
    <name evidence="16" type="ORF">HHS_01380</name>
</gene>
<dbReference type="PANTHER" id="PTHR10996">
    <property type="entry name" value="2-HYDROXYACID DEHYDROGENASE-RELATED"/>
    <property type="match status" value="1"/>
</dbReference>
<evidence type="ECO:0000256" key="3">
    <source>
        <dbReference type="ARBA" id="ARBA00005854"/>
    </source>
</evidence>
<comment type="catalytic activity">
    <reaction evidence="13">
        <text>(2R)-3-phosphoglycerate + NAD(+) = 3-phosphooxypyruvate + NADH + H(+)</text>
        <dbReference type="Rhea" id="RHEA:12641"/>
        <dbReference type="ChEBI" id="CHEBI:15378"/>
        <dbReference type="ChEBI" id="CHEBI:18110"/>
        <dbReference type="ChEBI" id="CHEBI:57540"/>
        <dbReference type="ChEBI" id="CHEBI:57945"/>
        <dbReference type="ChEBI" id="CHEBI:58272"/>
        <dbReference type="EC" id="1.1.1.95"/>
    </reaction>
</comment>
<dbReference type="Pfam" id="PF00389">
    <property type="entry name" value="2-Hacid_dh"/>
    <property type="match status" value="1"/>
</dbReference>
<sequence length="429" mass="46957">MYVIFYLIIKVYQGYKMEKVSLEKGKIKFLLLEGINESALNNLRAAGYTNIEFHHGRLNVNVLKSAIQDVHFIGIRSGTQLTKEILEGATKLIAIGCFCIGINQVDLNETSKRGIPVFNAPFSNTRSVAELVIGEILLMLRGIPTANVQAHNGIWNKVAVGSYEARGKKLGIIGYGHIGMQLGVLAESLGMNVFFYDIENKLPLGNVTRIRSLTEILKMSDVVSLHVPETLMTYNMIGAKELALMKRGSLLINAARGKVIDITALCNALSSKHLAGAAIDVFPEEPATNNDPFDSPLCKFDNVILTPHIGGSTQEAQENIGVEVSEKLIKYSDNGSTLSAVNFPEVSLPIHIANTSRLLHIHENRPGVLTAINQIFAKQGINIAAQYLQTSSLIGYVVIDINTKQSVLADHALKLIKMIPGTIRTRLLY</sequence>
<dbReference type="PROSITE" id="PS51671">
    <property type="entry name" value="ACT"/>
    <property type="match status" value="1"/>
</dbReference>
<dbReference type="InterPro" id="IPR029752">
    <property type="entry name" value="D-isomer_DH_CS1"/>
</dbReference>
<evidence type="ECO:0000256" key="8">
    <source>
        <dbReference type="ARBA" id="ARBA00023002"/>
    </source>
</evidence>
<evidence type="ECO:0000256" key="5">
    <source>
        <dbReference type="ARBA" id="ARBA00013143"/>
    </source>
</evidence>
<dbReference type="PROSITE" id="PS00670">
    <property type="entry name" value="D_2_HYDROXYACID_DH_2"/>
    <property type="match status" value="1"/>
</dbReference>
<dbReference type="PROSITE" id="PS00065">
    <property type="entry name" value="D_2_HYDROXYACID_DH_1"/>
    <property type="match status" value="1"/>
</dbReference>
<dbReference type="PANTHER" id="PTHR10996:SF282">
    <property type="entry name" value="D-3-PHOSPHOGLYCERATE DEHYDROGENASE 1-RELATED"/>
    <property type="match status" value="1"/>
</dbReference>
<dbReference type="InterPro" id="IPR006139">
    <property type="entry name" value="D-isomer_2_OHA_DH_cat_dom"/>
</dbReference>
<dbReference type="InterPro" id="IPR054480">
    <property type="entry name" value="AHAS_small-like_ACT"/>
</dbReference>
<keyword evidence="7" id="KW-0028">Amino-acid biosynthesis</keyword>
<dbReference type="PATRIC" id="fig|1235990.3.peg.140"/>
<dbReference type="eggNOG" id="COG0111">
    <property type="taxonomic scope" value="Bacteria"/>
</dbReference>
<dbReference type="InterPro" id="IPR029753">
    <property type="entry name" value="D-isomer_DH_CS"/>
</dbReference>
<evidence type="ECO:0000256" key="13">
    <source>
        <dbReference type="ARBA" id="ARBA00048731"/>
    </source>
</evidence>
<dbReference type="Gene3D" id="3.40.50.720">
    <property type="entry name" value="NAD(P)-binding Rossmann-like Domain"/>
    <property type="match status" value="2"/>
</dbReference>
<protein>
    <recommendedName>
        <fullName evidence="6">D-3-phosphoglycerate dehydrogenase</fullName>
        <ecNumber evidence="4">1.1.1.399</ecNumber>
        <ecNumber evidence="5">1.1.1.95</ecNumber>
    </recommendedName>
    <alternativeName>
        <fullName evidence="11">2-oxoglutarate reductase</fullName>
    </alternativeName>
</protein>
<dbReference type="Pfam" id="PF22629">
    <property type="entry name" value="ACT_AHAS_ss"/>
    <property type="match status" value="1"/>
</dbReference>
<evidence type="ECO:0000256" key="9">
    <source>
        <dbReference type="ARBA" id="ARBA00023027"/>
    </source>
</evidence>
<keyword evidence="8 14" id="KW-0560">Oxidoreductase</keyword>
<evidence type="ECO:0000256" key="6">
    <source>
        <dbReference type="ARBA" id="ARBA00021582"/>
    </source>
</evidence>
<dbReference type="Pfam" id="PF02826">
    <property type="entry name" value="2-Hacid_dh_C"/>
    <property type="match status" value="1"/>
</dbReference>
<dbReference type="GO" id="GO:0051287">
    <property type="term" value="F:NAD binding"/>
    <property type="evidence" value="ECO:0007669"/>
    <property type="project" value="InterPro"/>
</dbReference>
<dbReference type="GO" id="GO:0006564">
    <property type="term" value="P:L-serine biosynthetic process"/>
    <property type="evidence" value="ECO:0007669"/>
    <property type="project" value="UniProtKB-KW"/>
</dbReference>
<evidence type="ECO:0000256" key="10">
    <source>
        <dbReference type="ARBA" id="ARBA00023299"/>
    </source>
</evidence>
<dbReference type="InterPro" id="IPR045865">
    <property type="entry name" value="ACT-like_dom_sf"/>
</dbReference>
<dbReference type="FunFam" id="3.30.70.260:FF:000007">
    <property type="entry name" value="D-3-phosphoglycerate dehydrogenase"/>
    <property type="match status" value="1"/>
</dbReference>
<dbReference type="CDD" id="cd04901">
    <property type="entry name" value="ACT_3PGDH"/>
    <property type="match status" value="1"/>
</dbReference>
<evidence type="ECO:0000256" key="11">
    <source>
        <dbReference type="ARBA" id="ARBA00030455"/>
    </source>
</evidence>
<evidence type="ECO:0000256" key="7">
    <source>
        <dbReference type="ARBA" id="ARBA00022605"/>
    </source>
</evidence>
<dbReference type="KEGG" id="hhs:HHS_01380"/>
<dbReference type="EMBL" id="AP012554">
    <property type="protein sequence ID" value="BAO00108.1"/>
    <property type="molecule type" value="Genomic_DNA"/>
</dbReference>
<dbReference type="GO" id="GO:0004617">
    <property type="term" value="F:phosphoglycerate dehydrogenase activity"/>
    <property type="evidence" value="ECO:0007669"/>
    <property type="project" value="UniProtKB-EC"/>
</dbReference>
<evidence type="ECO:0000256" key="2">
    <source>
        <dbReference type="ARBA" id="ARBA00005216"/>
    </source>
</evidence>
<accession>U3U8X0</accession>
<comment type="catalytic activity">
    <reaction evidence="12">
        <text>(R)-2-hydroxyglutarate + NAD(+) = 2-oxoglutarate + NADH + H(+)</text>
        <dbReference type="Rhea" id="RHEA:49612"/>
        <dbReference type="ChEBI" id="CHEBI:15378"/>
        <dbReference type="ChEBI" id="CHEBI:15801"/>
        <dbReference type="ChEBI" id="CHEBI:16810"/>
        <dbReference type="ChEBI" id="CHEBI:57540"/>
        <dbReference type="ChEBI" id="CHEBI:57945"/>
        <dbReference type="EC" id="1.1.1.399"/>
    </reaction>
</comment>
<dbReference type="NCBIfam" id="NF008759">
    <property type="entry name" value="PRK11790.1"/>
    <property type="match status" value="1"/>
</dbReference>
<evidence type="ECO:0000256" key="12">
    <source>
        <dbReference type="ARBA" id="ARBA00048126"/>
    </source>
</evidence>
<keyword evidence="9" id="KW-0520">NAD</keyword>
<dbReference type="SUPFAM" id="SSF51735">
    <property type="entry name" value="NAD(P)-binding Rossmann-fold domains"/>
    <property type="match status" value="1"/>
</dbReference>
<dbReference type="Gene3D" id="3.30.70.260">
    <property type="match status" value="1"/>
</dbReference>
<dbReference type="CDD" id="cd12176">
    <property type="entry name" value="PGDH_3"/>
    <property type="match status" value="1"/>
</dbReference>
<dbReference type="UniPathway" id="UPA00135">
    <property type="reaction ID" value="UER00196"/>
</dbReference>
<evidence type="ECO:0000256" key="4">
    <source>
        <dbReference type="ARBA" id="ARBA00013001"/>
    </source>
</evidence>
<dbReference type="InterPro" id="IPR050223">
    <property type="entry name" value="D-isomer_2-hydroxyacid_DH"/>
</dbReference>
<evidence type="ECO:0000259" key="15">
    <source>
        <dbReference type="PROSITE" id="PS51671"/>
    </source>
</evidence>
<keyword evidence="10" id="KW-0718">Serine biosynthesis</keyword>
<dbReference type="AlphaFoldDB" id="U3U8X0"/>
<keyword evidence="17" id="KW-1185">Reference proteome</keyword>
<dbReference type="SUPFAM" id="SSF52283">
    <property type="entry name" value="Formate/glycerate dehydrogenase catalytic domain-like"/>
    <property type="match status" value="1"/>
</dbReference>
<dbReference type="InterPro" id="IPR006140">
    <property type="entry name" value="D-isomer_DH_NAD-bd"/>
</dbReference>
<dbReference type="FunFam" id="3.40.50.720:FF:000041">
    <property type="entry name" value="D-3-phosphoglycerate dehydrogenase"/>
    <property type="match status" value="1"/>
</dbReference>
<proteinExistence type="inferred from homology"/>
<comment type="function">
    <text evidence="1">Catalyzes the reversible oxidation of 3-phospho-D-glycerate to 3-phosphonooxypyruvate, the first step of the phosphorylated L-serine biosynthesis pathway. Also catalyzes the reversible oxidation of 2-hydroxyglutarate to 2-oxoglutarate.</text>
</comment>
<dbReference type="GO" id="GO:0047545">
    <property type="term" value="F:(S)-2-hydroxyglutarate dehydrogenase activity"/>
    <property type="evidence" value="ECO:0007669"/>
    <property type="project" value="UniProtKB-ARBA"/>
</dbReference>
<feature type="domain" description="ACT" evidence="15">
    <location>
        <begin position="357"/>
        <end position="429"/>
    </location>
</feature>
<evidence type="ECO:0000256" key="1">
    <source>
        <dbReference type="ARBA" id="ARBA00003800"/>
    </source>
</evidence>
<dbReference type="STRING" id="1235990.BMSBPS_0602"/>
<dbReference type="EC" id="1.1.1.95" evidence="5"/>
<dbReference type="InterPro" id="IPR036291">
    <property type="entry name" value="NAD(P)-bd_dom_sf"/>
</dbReference>
<evidence type="ECO:0000256" key="14">
    <source>
        <dbReference type="RuleBase" id="RU003719"/>
    </source>
</evidence>
<comment type="similarity">
    <text evidence="3 14">Belongs to the D-isomer specific 2-hydroxyacid dehydrogenase family.</text>
</comment>
<dbReference type="PROSITE" id="PS00671">
    <property type="entry name" value="D_2_HYDROXYACID_DH_3"/>
    <property type="match status" value="1"/>
</dbReference>
<dbReference type="InterPro" id="IPR002912">
    <property type="entry name" value="ACT_dom"/>
</dbReference>
<evidence type="ECO:0000313" key="16">
    <source>
        <dbReference type="EMBL" id="BAO00108.1"/>
    </source>
</evidence>
<dbReference type="Proteomes" id="UP000016900">
    <property type="component" value="Chromosome"/>
</dbReference>
<name>U3U8X0_9GAMM</name>